<accession>I4YA64</accession>
<evidence type="ECO:0000313" key="2">
    <source>
        <dbReference type="EMBL" id="EIM20856.1"/>
    </source>
</evidence>
<name>I4YA64_WALMC</name>
<dbReference type="EMBL" id="JH668236">
    <property type="protein sequence ID" value="EIM20856.1"/>
    <property type="molecule type" value="Genomic_DNA"/>
</dbReference>
<feature type="region of interest" description="Disordered" evidence="1">
    <location>
        <begin position="458"/>
        <end position="503"/>
    </location>
</feature>
<organism evidence="2 3">
    <name type="scientific">Wallemia mellicola (strain ATCC MYA-4683 / CBS 633.66)</name>
    <name type="common">Wallemia sebi (CBS 633.66)</name>
    <dbReference type="NCBI Taxonomy" id="671144"/>
    <lineage>
        <taxon>Eukaryota</taxon>
        <taxon>Fungi</taxon>
        <taxon>Dikarya</taxon>
        <taxon>Basidiomycota</taxon>
        <taxon>Wallemiomycotina</taxon>
        <taxon>Wallemiomycetes</taxon>
        <taxon>Wallemiales</taxon>
        <taxon>Wallemiaceae</taxon>
        <taxon>Wallemia</taxon>
    </lineage>
</organism>
<reference evidence="2 3" key="1">
    <citation type="journal article" date="2012" name="Fungal Genet. Biol.">
        <title>The genome of the xerotolerant mold Wallemia sebi reveals adaptations to osmotic stress and suggests cryptic sexual reproduction.</title>
        <authorList>
            <person name="Padamsee M."/>
            <person name="Kumar T.K.A."/>
            <person name="Riley R."/>
            <person name="Binder M."/>
            <person name="Boyd A."/>
            <person name="Calvo A.M."/>
            <person name="Furukawa K."/>
            <person name="Hesse C."/>
            <person name="Hohmann S."/>
            <person name="James T.Y."/>
            <person name="LaButti K."/>
            <person name="Lapidus A."/>
            <person name="Lindquist E."/>
            <person name="Lucas S."/>
            <person name="Miller K."/>
            <person name="Shantappa S."/>
            <person name="Grigoriev I.V."/>
            <person name="Hibbett D.S."/>
            <person name="McLaughlin D.J."/>
            <person name="Spatafora J.W."/>
            <person name="Aime M.C."/>
        </authorList>
    </citation>
    <scope>NUCLEOTIDE SEQUENCE [LARGE SCALE GENOMIC DNA]</scope>
    <source>
        <strain evidence="3">ATCC MYA-4683 / CBS 633.66</strain>
    </source>
</reference>
<feature type="compositionally biased region" description="Basic and acidic residues" evidence="1">
    <location>
        <begin position="492"/>
        <end position="503"/>
    </location>
</feature>
<proteinExistence type="predicted"/>
<dbReference type="RefSeq" id="XP_006959117.1">
    <property type="nucleotide sequence ID" value="XM_006959055.1"/>
</dbReference>
<gene>
    <name evidence="2" type="ORF">WALSEDRAFT_69525</name>
</gene>
<sequence>MRIRLIQAYLRLGYKSLHHDNPHMNYLVFRPQRMRLQEERQSIGSLIIKFSLSESLSTRADFDDLISQYTNLSDVKDEIWYHFVFAGITNIENPLDYLAAENVRLNLSGGIEDVRGDIKKYGSYPLSLRKADLTRLFEWKKTLKDNIKFYHDKINGLMKLASLYKLPYNIAVEDYSELTAAHLTDNARELVKVFQKGSKCLNNFLRFLAQCYEDEGYVSYRKCLDWIETNQVTGWHGYNQNITDLLVTIEIVDDETRCEKLWEEYYEDREKKDFRMLEISKIQSEKLPQFTYRGSSKYRKRLETKAIDLYIDLKNALHPSLVLFYDLQLKQLAQMEVYVNQVKTLDNTAISHHLPMVADRALINKNMHAIKDLIGLIGNYIIRNSYTKPSKDTIREMMDDIRFQKDEDPNELVLKVLIILDFVDAPLERLDLLNQSHETKKERIAKINGIKRKNVSNAHEEGKEYVLEASSQDSISNEGEFPTTRSGRKRKSDNDQKGPKKRK</sequence>
<evidence type="ECO:0000256" key="1">
    <source>
        <dbReference type="SAM" id="MobiDB-lite"/>
    </source>
</evidence>
<dbReference type="AlphaFoldDB" id="I4YA64"/>
<dbReference type="HOGENOM" id="CLU_542066_0_0_1"/>
<evidence type="ECO:0000313" key="3">
    <source>
        <dbReference type="Proteomes" id="UP000005242"/>
    </source>
</evidence>
<dbReference type="Proteomes" id="UP000005242">
    <property type="component" value="Unassembled WGS sequence"/>
</dbReference>
<dbReference type="GeneID" id="18475595"/>
<dbReference type="KEGG" id="wse:WALSEDRAFT_69525"/>
<protein>
    <submittedName>
        <fullName evidence="2">Uncharacterized protein</fullName>
    </submittedName>
</protein>
<dbReference type="InParanoid" id="I4YA64"/>
<keyword evidence="3" id="KW-1185">Reference proteome</keyword>